<dbReference type="EMBL" id="VSSQ01000101">
    <property type="protein sequence ID" value="MPL76907.1"/>
    <property type="molecule type" value="Genomic_DNA"/>
</dbReference>
<dbReference type="SUPFAM" id="SSF56935">
    <property type="entry name" value="Porins"/>
    <property type="match status" value="1"/>
</dbReference>
<comment type="caution">
    <text evidence="1">The sequence shown here is derived from an EMBL/GenBank/DDBJ whole genome shotgun (WGS) entry which is preliminary data.</text>
</comment>
<evidence type="ECO:0000313" key="1">
    <source>
        <dbReference type="EMBL" id="MPL76907.1"/>
    </source>
</evidence>
<dbReference type="Gene3D" id="2.40.160.60">
    <property type="entry name" value="Outer membrane protein transport protein (OMPP1/FadL/TodX)"/>
    <property type="match status" value="1"/>
</dbReference>
<gene>
    <name evidence="1" type="ORF">SDC9_22758</name>
</gene>
<name>A0A644UD96_9ZZZZ</name>
<evidence type="ECO:0008006" key="2">
    <source>
        <dbReference type="Google" id="ProtNLM"/>
    </source>
</evidence>
<protein>
    <recommendedName>
        <fullName evidence="2">Outer membrane protein transport protein (OMPP1/FadL/TodX)</fullName>
    </recommendedName>
</protein>
<organism evidence="1">
    <name type="scientific">bioreactor metagenome</name>
    <dbReference type="NCBI Taxonomy" id="1076179"/>
    <lineage>
        <taxon>unclassified sequences</taxon>
        <taxon>metagenomes</taxon>
        <taxon>ecological metagenomes</taxon>
    </lineage>
</organism>
<dbReference type="AlphaFoldDB" id="A0A644UD96"/>
<reference evidence="1" key="1">
    <citation type="submission" date="2019-08" db="EMBL/GenBank/DDBJ databases">
        <authorList>
            <person name="Kucharzyk K."/>
            <person name="Murdoch R.W."/>
            <person name="Higgins S."/>
            <person name="Loffler F."/>
        </authorList>
    </citation>
    <scope>NUCLEOTIDE SEQUENCE</scope>
</reference>
<proteinExistence type="predicted"/>
<sequence length="464" mass="51627">MKKILLFAASIFIAGSMFAQTMTDALRLSQYGLNGTSNYISRAGAIGALGGDLTAASYNPAGLGIYTSSEFSLSSGLNWSFTDANANGFMTSDNRANFNFGHIGALFFFKPSKGDIKGFQFTFGLNRLKSYGNRTIFQRDGLDDSFISNIIAEEMSDAYMYDFYESYVVDYDTSINRYTSVFQSTGKKNQIRSFTESGSLNEMVFSLSANVRNLLYLGATIGIPMANYHSNGSFMEELAYAPGVSYTYNEEKDITATGVNLKIGAIFRPVNWVRIGAAIHTPTYYVIEDNLFSEVIYTKRSGADWDPITYDLQSPFRFLGSLAFVLGDNKSKMAGTISADYEFADYSDMKYRLKGDIKAENDINNTIKNFYQPANTVRIGGELKFGTIALRAGYCVMDNPYDKDINDAGAQSITAGIGYKNKNFFMDFAYAYTIGKSKFTEYDYNVINLDHENHLAQLSFGVRF</sequence>
<accession>A0A644UD96</accession>